<evidence type="ECO:0000313" key="1">
    <source>
        <dbReference type="EMBL" id="EHB91697.1"/>
    </source>
</evidence>
<dbReference type="PANTHER" id="PTHR36452:SF1">
    <property type="entry name" value="DUF2461 DOMAIN-CONTAINING PROTEIN"/>
    <property type="match status" value="1"/>
</dbReference>
<gene>
    <name evidence="1" type="ORF">HMPREF9450_01746</name>
</gene>
<accession>G5HAT1</accession>
<sequence>MINPSTLEFLSELRENNYREWFHSQKPRYEAAKTNVLDTAGQMLDGIRQFAPSLGFPDLRKCIYRIARDTRFSVNKEPYKTNMGVVFSPSGTTHGDLSCYYMHVEPGGSFISCGVYMPSADVLKVVRKAIDDDWEEFEAILNDKSFKKAFGDLSREEKVLKRVPAGFAKDSPSADYLKLYHFYVQQPVSDAQLCSERYVAEAVQAFKTTKPLNDFLNRAIRNR</sequence>
<dbReference type="InterPro" id="IPR015996">
    <property type="entry name" value="UCP028451"/>
</dbReference>
<dbReference type="Proteomes" id="UP000006008">
    <property type="component" value="Unassembled WGS sequence"/>
</dbReference>
<evidence type="ECO:0000313" key="2">
    <source>
        <dbReference type="Proteomes" id="UP000006008"/>
    </source>
</evidence>
<dbReference type="eggNOG" id="COG5587">
    <property type="taxonomic scope" value="Bacteria"/>
</dbReference>
<dbReference type="InterPro" id="IPR012808">
    <property type="entry name" value="CHP02453"/>
</dbReference>
<dbReference type="GeneID" id="92815224"/>
<dbReference type="EMBL" id="ADLD01000013">
    <property type="protein sequence ID" value="EHB91697.1"/>
    <property type="molecule type" value="Genomic_DNA"/>
</dbReference>
<dbReference type="AlphaFoldDB" id="G5HAT1"/>
<protein>
    <recommendedName>
        <fullName evidence="3">TIGR02453 family protein</fullName>
    </recommendedName>
</protein>
<dbReference type="Pfam" id="PF09365">
    <property type="entry name" value="DUF2461"/>
    <property type="match status" value="1"/>
</dbReference>
<dbReference type="PATRIC" id="fig|742725.3.peg.1842"/>
<keyword evidence="2" id="KW-1185">Reference proteome</keyword>
<dbReference type="NCBIfam" id="TIGR02453">
    <property type="entry name" value="TIGR02453 family protein"/>
    <property type="match status" value="1"/>
</dbReference>
<dbReference type="PIRSF" id="PIRSF028451">
    <property type="entry name" value="UCP028451"/>
    <property type="match status" value="1"/>
</dbReference>
<organism evidence="1 2">
    <name type="scientific">Alistipes indistinctus YIT 12060</name>
    <dbReference type="NCBI Taxonomy" id="742725"/>
    <lineage>
        <taxon>Bacteria</taxon>
        <taxon>Pseudomonadati</taxon>
        <taxon>Bacteroidota</taxon>
        <taxon>Bacteroidia</taxon>
        <taxon>Bacteroidales</taxon>
        <taxon>Rikenellaceae</taxon>
        <taxon>Alistipes</taxon>
    </lineage>
</organism>
<evidence type="ECO:0008006" key="3">
    <source>
        <dbReference type="Google" id="ProtNLM"/>
    </source>
</evidence>
<dbReference type="OrthoDB" id="9794241at2"/>
<reference evidence="1 2" key="1">
    <citation type="submission" date="2011-08" db="EMBL/GenBank/DDBJ databases">
        <title>The Genome Sequence of Alistipes indistinctus YIT 12060.</title>
        <authorList>
            <consortium name="The Broad Institute Genome Sequencing Platform"/>
            <person name="Earl A."/>
            <person name="Ward D."/>
            <person name="Feldgarden M."/>
            <person name="Gevers D."/>
            <person name="Morotomi M."/>
            <person name="Young S.K."/>
            <person name="Zeng Q."/>
            <person name="Gargeya S."/>
            <person name="Fitzgerald M."/>
            <person name="Haas B."/>
            <person name="Abouelleil A."/>
            <person name="Alvarado L."/>
            <person name="Arachchi H.M."/>
            <person name="Berlin A."/>
            <person name="Brown A."/>
            <person name="Chapman S.B."/>
            <person name="Chen Z."/>
            <person name="Dunbar C."/>
            <person name="Freedman E."/>
            <person name="Gearin G."/>
            <person name="Gellesch M."/>
            <person name="Goldberg J."/>
            <person name="Griggs A."/>
            <person name="Gujja S."/>
            <person name="Heiman D."/>
            <person name="Howarth C."/>
            <person name="Larson L."/>
            <person name="Lui A."/>
            <person name="MacDonald P.J.P."/>
            <person name="Montmayeur A."/>
            <person name="Murphy C."/>
            <person name="Neiman D."/>
            <person name="Pearson M."/>
            <person name="Priest M."/>
            <person name="Roberts A."/>
            <person name="Saif S."/>
            <person name="Shea T."/>
            <person name="Shenoy N."/>
            <person name="Sisk P."/>
            <person name="Stolte C."/>
            <person name="Sykes S."/>
            <person name="Wortman J."/>
            <person name="Nusbaum C."/>
            <person name="Birren B."/>
        </authorList>
    </citation>
    <scope>NUCLEOTIDE SEQUENCE [LARGE SCALE GENOMIC DNA]</scope>
    <source>
        <strain evidence="1 2">YIT 12060</strain>
    </source>
</reference>
<dbReference type="PANTHER" id="PTHR36452">
    <property type="entry name" value="CHROMOSOME 12, WHOLE GENOME SHOTGUN SEQUENCE"/>
    <property type="match status" value="1"/>
</dbReference>
<proteinExistence type="predicted"/>
<comment type="caution">
    <text evidence="1">The sequence shown here is derived from an EMBL/GenBank/DDBJ whole genome shotgun (WGS) entry which is preliminary data.</text>
</comment>
<name>G5HAT1_9BACT</name>
<dbReference type="HOGENOM" id="CLU_036742_2_0_10"/>
<dbReference type="STRING" id="742725.HMPREF9450_01746"/>
<dbReference type="RefSeq" id="WP_009134552.1">
    <property type="nucleotide sequence ID" value="NZ_CP102250.1"/>
</dbReference>